<dbReference type="Proteomes" id="UP001596484">
    <property type="component" value="Unassembled WGS sequence"/>
</dbReference>
<gene>
    <name evidence="2" type="ORF">ACFQS9_11495</name>
</gene>
<accession>A0ABW2RXJ1</accession>
<sequence>MGSGSIEIVKWLEDGAMAGDPIMGPLSVVAFGMVGLYNRLSEAGLS</sequence>
<keyword evidence="1" id="KW-0472">Membrane</keyword>
<evidence type="ECO:0000313" key="2">
    <source>
        <dbReference type="EMBL" id="MFC7448511.1"/>
    </source>
</evidence>
<feature type="transmembrane region" description="Helical" evidence="1">
    <location>
        <begin position="22"/>
        <end position="40"/>
    </location>
</feature>
<keyword evidence="1" id="KW-1133">Transmembrane helix</keyword>
<evidence type="ECO:0000256" key="1">
    <source>
        <dbReference type="SAM" id="Phobius"/>
    </source>
</evidence>
<dbReference type="RefSeq" id="WP_378404657.1">
    <property type="nucleotide sequence ID" value="NZ_JBHTCS010000013.1"/>
</dbReference>
<name>A0ABW2RXJ1_9NOCA</name>
<evidence type="ECO:0000313" key="3">
    <source>
        <dbReference type="Proteomes" id="UP001596484"/>
    </source>
</evidence>
<reference evidence="3" key="1">
    <citation type="journal article" date="2019" name="Int. J. Syst. Evol. Microbiol.">
        <title>The Global Catalogue of Microorganisms (GCM) 10K type strain sequencing project: providing services to taxonomists for standard genome sequencing and annotation.</title>
        <authorList>
            <consortium name="The Broad Institute Genomics Platform"/>
            <consortium name="The Broad Institute Genome Sequencing Center for Infectious Disease"/>
            <person name="Wu L."/>
            <person name="Ma J."/>
        </authorList>
    </citation>
    <scope>NUCLEOTIDE SEQUENCE [LARGE SCALE GENOMIC DNA]</scope>
    <source>
        <strain evidence="3">ICMP 19430</strain>
    </source>
</reference>
<comment type="caution">
    <text evidence="2">The sequence shown here is derived from an EMBL/GenBank/DDBJ whole genome shotgun (WGS) entry which is preliminary data.</text>
</comment>
<proteinExistence type="predicted"/>
<keyword evidence="1" id="KW-0812">Transmembrane</keyword>
<dbReference type="EMBL" id="JBHTCS010000013">
    <property type="protein sequence ID" value="MFC7448511.1"/>
    <property type="molecule type" value="Genomic_DNA"/>
</dbReference>
<keyword evidence="3" id="KW-1185">Reference proteome</keyword>
<organism evidence="2 3">
    <name type="scientific">Rhodococcus daqingensis</name>
    <dbReference type="NCBI Taxonomy" id="2479363"/>
    <lineage>
        <taxon>Bacteria</taxon>
        <taxon>Bacillati</taxon>
        <taxon>Actinomycetota</taxon>
        <taxon>Actinomycetes</taxon>
        <taxon>Mycobacteriales</taxon>
        <taxon>Nocardiaceae</taxon>
        <taxon>Rhodococcus</taxon>
    </lineage>
</organism>
<protein>
    <submittedName>
        <fullName evidence="2">Uncharacterized protein</fullName>
    </submittedName>
</protein>